<organism evidence="3 4">
    <name type="scientific">Chitinophaga niastensis</name>
    <dbReference type="NCBI Taxonomy" id="536980"/>
    <lineage>
        <taxon>Bacteria</taxon>
        <taxon>Pseudomonadati</taxon>
        <taxon>Bacteroidota</taxon>
        <taxon>Chitinophagia</taxon>
        <taxon>Chitinophagales</taxon>
        <taxon>Chitinophagaceae</taxon>
        <taxon>Chitinophaga</taxon>
    </lineage>
</organism>
<keyword evidence="4" id="KW-1185">Reference proteome</keyword>
<feature type="signal peptide" evidence="1">
    <location>
        <begin position="1"/>
        <end position="20"/>
    </location>
</feature>
<feature type="chain" id="PRO_5015199290" evidence="1">
    <location>
        <begin position="21"/>
        <end position="227"/>
    </location>
</feature>
<keyword evidence="1" id="KW-0732">Signal</keyword>
<dbReference type="Pfam" id="PF13568">
    <property type="entry name" value="OMP_b-brl_2"/>
    <property type="match status" value="1"/>
</dbReference>
<reference evidence="3 4" key="1">
    <citation type="submission" date="2018-03" db="EMBL/GenBank/DDBJ databases">
        <title>Genomic Encyclopedia of Archaeal and Bacterial Type Strains, Phase II (KMG-II): from individual species to whole genera.</title>
        <authorList>
            <person name="Goeker M."/>
        </authorList>
    </citation>
    <scope>NUCLEOTIDE SEQUENCE [LARGE SCALE GENOMIC DNA]</scope>
    <source>
        <strain evidence="3 4">DSM 24859</strain>
    </source>
</reference>
<dbReference type="InterPro" id="IPR025665">
    <property type="entry name" value="Beta-barrel_OMP_2"/>
</dbReference>
<dbReference type="OrthoDB" id="1011748at2"/>
<feature type="domain" description="Outer membrane protein beta-barrel" evidence="2">
    <location>
        <begin position="22"/>
        <end position="202"/>
    </location>
</feature>
<comment type="caution">
    <text evidence="3">The sequence shown here is derived from an EMBL/GenBank/DDBJ whole genome shotgun (WGS) entry which is preliminary data.</text>
</comment>
<proteinExistence type="predicted"/>
<protein>
    <submittedName>
        <fullName evidence="3">Outer membrane protein with beta-barrel domain</fullName>
    </submittedName>
</protein>
<dbReference type="RefSeq" id="WP_106526431.1">
    <property type="nucleotide sequence ID" value="NZ_PYAW01000001.1"/>
</dbReference>
<sequence>MKKNVLLIAVALLGTLSTYAQVKLGVKAGFSAASINATADGKSDNEGRKILPAFHAGLIADFTLAENFSLQPGLFYSAKGVKASSEASAGGVSAKETMTVKLNYLEIPVNFLYKHEMGGGKLFAGFGPYIAFGIGGKVKSTYEVNGQKQSNETKVKFDGKKDANDGNVHMKTLDAGANFTVGYELKGGFLVGVNYSLGLTNCTVAENSTSKNRYFGISVGYLLGKKK</sequence>
<dbReference type="Proteomes" id="UP000240971">
    <property type="component" value="Unassembled WGS sequence"/>
</dbReference>
<evidence type="ECO:0000313" key="3">
    <source>
        <dbReference type="EMBL" id="PSL49181.1"/>
    </source>
</evidence>
<evidence type="ECO:0000313" key="4">
    <source>
        <dbReference type="Proteomes" id="UP000240971"/>
    </source>
</evidence>
<gene>
    <name evidence="3" type="ORF">CLV51_101511</name>
</gene>
<evidence type="ECO:0000259" key="2">
    <source>
        <dbReference type="Pfam" id="PF13568"/>
    </source>
</evidence>
<dbReference type="AlphaFoldDB" id="A0A2P8HSH4"/>
<dbReference type="EMBL" id="PYAW01000001">
    <property type="protein sequence ID" value="PSL49181.1"/>
    <property type="molecule type" value="Genomic_DNA"/>
</dbReference>
<name>A0A2P8HSH4_CHINA</name>
<accession>A0A2P8HSH4</accession>
<evidence type="ECO:0000256" key="1">
    <source>
        <dbReference type="SAM" id="SignalP"/>
    </source>
</evidence>